<reference evidence="9 10" key="1">
    <citation type="submission" date="2018-11" db="EMBL/GenBank/DDBJ databases">
        <title>Flavobacterium sp. nov., YIM 102701-2 draft genome.</title>
        <authorList>
            <person name="Li G."/>
            <person name="Jiang Y."/>
        </authorList>
    </citation>
    <scope>NUCLEOTIDE SEQUENCE [LARGE SCALE GENOMIC DNA]</scope>
    <source>
        <strain evidence="9 10">YIM 102701-2</strain>
    </source>
</reference>
<dbReference type="PANTHER" id="PTHR23517">
    <property type="entry name" value="RESISTANCE PROTEIN MDTM, PUTATIVE-RELATED-RELATED"/>
    <property type="match status" value="1"/>
</dbReference>
<keyword evidence="7 8" id="KW-0472">Membrane</keyword>
<evidence type="ECO:0000256" key="2">
    <source>
        <dbReference type="ARBA" id="ARBA00022448"/>
    </source>
</evidence>
<evidence type="ECO:0000313" key="10">
    <source>
        <dbReference type="Proteomes" id="UP000275719"/>
    </source>
</evidence>
<keyword evidence="3" id="KW-1003">Cell membrane</keyword>
<keyword evidence="4 8" id="KW-0812">Transmembrane</keyword>
<feature type="transmembrane region" description="Helical" evidence="8">
    <location>
        <begin position="376"/>
        <end position="398"/>
    </location>
</feature>
<evidence type="ECO:0000313" key="9">
    <source>
        <dbReference type="EMBL" id="RRJ91597.1"/>
    </source>
</evidence>
<keyword evidence="2" id="KW-0813">Transport</keyword>
<dbReference type="SUPFAM" id="SSF103473">
    <property type="entry name" value="MFS general substrate transporter"/>
    <property type="match status" value="2"/>
</dbReference>
<evidence type="ECO:0000256" key="6">
    <source>
        <dbReference type="ARBA" id="ARBA00022989"/>
    </source>
</evidence>
<dbReference type="Proteomes" id="UP000275719">
    <property type="component" value="Unassembled WGS sequence"/>
</dbReference>
<feature type="transmembrane region" description="Helical" evidence="8">
    <location>
        <begin position="331"/>
        <end position="348"/>
    </location>
</feature>
<feature type="transmembrane region" description="Helical" evidence="8">
    <location>
        <begin position="21"/>
        <end position="47"/>
    </location>
</feature>
<dbReference type="OrthoDB" id="9772725at2"/>
<feature type="transmembrane region" description="Helical" evidence="8">
    <location>
        <begin position="176"/>
        <end position="196"/>
    </location>
</feature>
<dbReference type="RefSeq" id="WP_125018154.1">
    <property type="nucleotide sequence ID" value="NZ_RQVQ01000009.1"/>
</dbReference>
<gene>
    <name evidence="9" type="ORF">EG240_05200</name>
</gene>
<evidence type="ECO:0000256" key="5">
    <source>
        <dbReference type="ARBA" id="ARBA00022856"/>
    </source>
</evidence>
<feature type="transmembrane region" description="Helical" evidence="8">
    <location>
        <begin position="150"/>
        <end position="170"/>
    </location>
</feature>
<dbReference type="CDD" id="cd17346">
    <property type="entry name" value="MFS_DtpA_like"/>
    <property type="match status" value="1"/>
</dbReference>
<name>A0A3P3WB96_9FLAO</name>
<dbReference type="PANTHER" id="PTHR23517:SF15">
    <property type="entry name" value="PROTON-DEPENDENT OLIGOPEPTIDE FAMILY TRANSPORT PROTEIN"/>
    <property type="match status" value="1"/>
</dbReference>
<keyword evidence="6 8" id="KW-1133">Transmembrane helix</keyword>
<feature type="transmembrane region" description="Helical" evidence="8">
    <location>
        <begin position="217"/>
        <end position="238"/>
    </location>
</feature>
<dbReference type="NCBIfam" id="TIGR00924">
    <property type="entry name" value="yjdL_sub1_fam"/>
    <property type="match status" value="2"/>
</dbReference>
<dbReference type="InterPro" id="IPR050171">
    <property type="entry name" value="MFS_Transporters"/>
</dbReference>
<accession>A0A3P3WB96</accession>
<dbReference type="GO" id="GO:0005886">
    <property type="term" value="C:plasma membrane"/>
    <property type="evidence" value="ECO:0007669"/>
    <property type="project" value="UniProtKB-SubCell"/>
</dbReference>
<keyword evidence="10" id="KW-1185">Reference proteome</keyword>
<dbReference type="EMBL" id="RQVQ01000009">
    <property type="protein sequence ID" value="RRJ91597.1"/>
    <property type="molecule type" value="Genomic_DNA"/>
</dbReference>
<proteinExistence type="predicted"/>
<evidence type="ECO:0000256" key="4">
    <source>
        <dbReference type="ARBA" id="ARBA00022692"/>
    </source>
</evidence>
<dbReference type="Pfam" id="PF00854">
    <property type="entry name" value="PTR2"/>
    <property type="match status" value="2"/>
</dbReference>
<dbReference type="InterPro" id="IPR000109">
    <property type="entry name" value="POT_fam"/>
</dbReference>
<feature type="transmembrane region" description="Helical" evidence="8">
    <location>
        <begin position="59"/>
        <end position="79"/>
    </location>
</feature>
<feature type="transmembrane region" description="Helical" evidence="8">
    <location>
        <begin position="88"/>
        <end position="105"/>
    </location>
</feature>
<feature type="transmembrane region" description="Helical" evidence="8">
    <location>
        <begin position="275"/>
        <end position="293"/>
    </location>
</feature>
<comment type="caution">
    <text evidence="9">The sequence shown here is derived from an EMBL/GenBank/DDBJ whole genome shotgun (WGS) entry which is preliminary data.</text>
</comment>
<feature type="transmembrane region" description="Helical" evidence="8">
    <location>
        <begin position="449"/>
        <end position="468"/>
    </location>
</feature>
<dbReference type="GO" id="GO:0015833">
    <property type="term" value="P:peptide transport"/>
    <property type="evidence" value="ECO:0007669"/>
    <property type="project" value="UniProtKB-KW"/>
</dbReference>
<dbReference type="GO" id="GO:1904680">
    <property type="term" value="F:peptide transmembrane transporter activity"/>
    <property type="evidence" value="ECO:0007669"/>
    <property type="project" value="InterPro"/>
</dbReference>
<protein>
    <submittedName>
        <fullName evidence="9">MFS transporter</fullName>
    </submittedName>
</protein>
<dbReference type="InterPro" id="IPR036259">
    <property type="entry name" value="MFS_trans_sf"/>
</dbReference>
<feature type="transmembrane region" description="Helical" evidence="8">
    <location>
        <begin position="111"/>
        <end position="129"/>
    </location>
</feature>
<evidence type="ECO:0000256" key="1">
    <source>
        <dbReference type="ARBA" id="ARBA00004651"/>
    </source>
</evidence>
<feature type="transmembrane region" description="Helical" evidence="8">
    <location>
        <begin position="305"/>
        <end position="324"/>
    </location>
</feature>
<dbReference type="InterPro" id="IPR005279">
    <property type="entry name" value="Dipep/tripep_permease"/>
</dbReference>
<evidence type="ECO:0000256" key="3">
    <source>
        <dbReference type="ARBA" id="ARBA00022475"/>
    </source>
</evidence>
<feature type="transmembrane region" description="Helical" evidence="8">
    <location>
        <begin position="521"/>
        <end position="542"/>
    </location>
</feature>
<dbReference type="Gene3D" id="1.20.1250.20">
    <property type="entry name" value="MFS general substrate transporter like domains"/>
    <property type="match status" value="2"/>
</dbReference>
<organism evidence="9 10">
    <name type="scientific">Paenimyroides tangerinum</name>
    <dbReference type="NCBI Taxonomy" id="2488728"/>
    <lineage>
        <taxon>Bacteria</taxon>
        <taxon>Pseudomonadati</taxon>
        <taxon>Bacteroidota</taxon>
        <taxon>Flavobacteriia</taxon>
        <taxon>Flavobacteriales</taxon>
        <taxon>Flavobacteriaceae</taxon>
        <taxon>Paenimyroides</taxon>
    </lineage>
</organism>
<feature type="transmembrane region" description="Helical" evidence="8">
    <location>
        <begin position="410"/>
        <end position="429"/>
    </location>
</feature>
<feature type="transmembrane region" description="Helical" evidence="8">
    <location>
        <begin position="244"/>
        <end position="263"/>
    </location>
</feature>
<evidence type="ECO:0000256" key="8">
    <source>
        <dbReference type="SAM" id="Phobius"/>
    </source>
</evidence>
<comment type="subcellular location">
    <subcellularLocation>
        <location evidence="1">Cell membrane</location>
        <topology evidence="1">Multi-pass membrane protein</topology>
    </subcellularLocation>
</comment>
<sequence>MSNKISLEQIQNFEGKYPKQLWYLFLVEMWERFCFYGMRGVLAIFMVDMLLLSGKDANLKYGAIQAFVYAFTFIGGVFADKILGFKKSLVFGGVVMILGNLLIGINPEEFFYYGIVLTIIGTGFFKPNISSMVGELYKEGDPRRDAGFSLFYSGINIGALLGGALCVYLGKFYSWNLAFLAASFVMVIGVGLFLAIKKELGPIGNSPLLHLEPKKRSVREIAVYIGAFLCIPLIYAMIKNTEYTDYFMYTIGPVALIYFFYEVFKDQLSDRFLKITKYAFLLIILTYLITYITDLPNIYFENFRRFIGPFIFLYFVFELFQIKINAQQKKLFAALLFILFAIIFFAFFEQSGGSLALFAKDNLNNHLLFFTIDPNIVNNISNAFFVILFAPLVGLIWVALSKKKLEPNTVIKFGLGFLFLAGSFFILYATKFFAGPDGITSLNVFTSAYLIMTLGELCLSPIGLSIITKLSPNRLVGMMMGLWFLASAYGQYVAGLLGAGMSSPSESATNLQKLDLYTEGYFQLAVYALIAGILLIVISPIIRKLMQEVK</sequence>
<keyword evidence="5" id="KW-0571">Peptide transport</keyword>
<feature type="transmembrane region" description="Helical" evidence="8">
    <location>
        <begin position="480"/>
        <end position="501"/>
    </location>
</feature>
<keyword evidence="5" id="KW-0653">Protein transport</keyword>
<dbReference type="AlphaFoldDB" id="A0A3P3WB96"/>
<evidence type="ECO:0000256" key="7">
    <source>
        <dbReference type="ARBA" id="ARBA00023136"/>
    </source>
</evidence>